<feature type="transmembrane region" description="Helical" evidence="7">
    <location>
        <begin position="480"/>
        <end position="502"/>
    </location>
</feature>
<evidence type="ECO:0000313" key="9">
    <source>
        <dbReference type="EMBL" id="RVX75087.1"/>
    </source>
</evidence>
<dbReference type="EMBL" id="NAJM01000003">
    <property type="protein sequence ID" value="RVX75087.1"/>
    <property type="molecule type" value="Genomic_DNA"/>
</dbReference>
<dbReference type="SUPFAM" id="SSF103473">
    <property type="entry name" value="MFS general substrate transporter"/>
    <property type="match status" value="1"/>
</dbReference>
<dbReference type="InterPro" id="IPR020846">
    <property type="entry name" value="MFS_dom"/>
</dbReference>
<dbReference type="Proteomes" id="UP000288859">
    <property type="component" value="Unassembled WGS sequence"/>
</dbReference>
<proteinExistence type="predicted"/>
<keyword evidence="4 7" id="KW-1133">Transmembrane helix</keyword>
<evidence type="ECO:0000259" key="8">
    <source>
        <dbReference type="PROSITE" id="PS50850"/>
    </source>
</evidence>
<keyword evidence="2" id="KW-0813">Transport</keyword>
<evidence type="ECO:0000256" key="3">
    <source>
        <dbReference type="ARBA" id="ARBA00022692"/>
    </source>
</evidence>
<evidence type="ECO:0000256" key="5">
    <source>
        <dbReference type="ARBA" id="ARBA00023136"/>
    </source>
</evidence>
<accession>A0A438NH93</accession>
<dbReference type="PANTHER" id="PTHR43791">
    <property type="entry name" value="PERMEASE-RELATED"/>
    <property type="match status" value="1"/>
</dbReference>
<dbReference type="InterPro" id="IPR036259">
    <property type="entry name" value="MFS_trans_sf"/>
</dbReference>
<dbReference type="GO" id="GO:0016020">
    <property type="term" value="C:membrane"/>
    <property type="evidence" value="ECO:0007669"/>
    <property type="project" value="UniProtKB-SubCell"/>
</dbReference>
<feature type="region of interest" description="Disordered" evidence="6">
    <location>
        <begin position="1"/>
        <end position="56"/>
    </location>
</feature>
<feature type="transmembrane region" description="Helical" evidence="7">
    <location>
        <begin position="254"/>
        <end position="274"/>
    </location>
</feature>
<evidence type="ECO:0000256" key="7">
    <source>
        <dbReference type="SAM" id="Phobius"/>
    </source>
</evidence>
<dbReference type="Pfam" id="PF07690">
    <property type="entry name" value="MFS_1"/>
    <property type="match status" value="1"/>
</dbReference>
<feature type="transmembrane region" description="Helical" evidence="7">
    <location>
        <begin position="360"/>
        <end position="379"/>
    </location>
</feature>
<organism evidence="9 10">
    <name type="scientific">Exophiala mesophila</name>
    <name type="common">Black yeast-like fungus</name>
    <dbReference type="NCBI Taxonomy" id="212818"/>
    <lineage>
        <taxon>Eukaryota</taxon>
        <taxon>Fungi</taxon>
        <taxon>Dikarya</taxon>
        <taxon>Ascomycota</taxon>
        <taxon>Pezizomycotina</taxon>
        <taxon>Eurotiomycetes</taxon>
        <taxon>Chaetothyriomycetidae</taxon>
        <taxon>Chaetothyriales</taxon>
        <taxon>Herpotrichiellaceae</taxon>
        <taxon>Exophiala</taxon>
    </lineage>
</organism>
<feature type="transmembrane region" description="Helical" evidence="7">
    <location>
        <begin position="386"/>
        <end position="407"/>
    </location>
</feature>
<feature type="domain" description="Major facilitator superfamily (MFS) profile" evidence="8">
    <location>
        <begin position="94"/>
        <end position="510"/>
    </location>
</feature>
<dbReference type="PROSITE" id="PS50850">
    <property type="entry name" value="MFS"/>
    <property type="match status" value="1"/>
</dbReference>
<evidence type="ECO:0000313" key="10">
    <source>
        <dbReference type="Proteomes" id="UP000288859"/>
    </source>
</evidence>
<name>A0A438NH93_EXOME</name>
<dbReference type="AlphaFoldDB" id="A0A438NH93"/>
<dbReference type="OrthoDB" id="6730379at2759"/>
<evidence type="ECO:0000256" key="4">
    <source>
        <dbReference type="ARBA" id="ARBA00022989"/>
    </source>
</evidence>
<protein>
    <recommendedName>
        <fullName evidence="8">Major facilitator superfamily (MFS) profile domain-containing protein</fullName>
    </recommendedName>
</protein>
<feature type="transmembrane region" description="Helical" evidence="7">
    <location>
        <begin position="92"/>
        <end position="111"/>
    </location>
</feature>
<feature type="transmembrane region" description="Helical" evidence="7">
    <location>
        <begin position="223"/>
        <end position="242"/>
    </location>
</feature>
<dbReference type="PANTHER" id="PTHR43791:SF97">
    <property type="entry name" value="ALLANTOATE TRANSPORTER, PUTATIVE (AFU_ORTHOLOGUE AFUA_1G14700)-RELATED"/>
    <property type="match status" value="1"/>
</dbReference>
<feature type="compositionally biased region" description="Basic and acidic residues" evidence="6">
    <location>
        <begin position="26"/>
        <end position="52"/>
    </location>
</feature>
<feature type="transmembrane region" description="Helical" evidence="7">
    <location>
        <begin position="164"/>
        <end position="182"/>
    </location>
</feature>
<feature type="transmembrane region" description="Helical" evidence="7">
    <location>
        <begin position="188"/>
        <end position="211"/>
    </location>
</feature>
<comment type="subcellular location">
    <subcellularLocation>
        <location evidence="1">Membrane</location>
        <topology evidence="1">Multi-pass membrane protein</topology>
    </subcellularLocation>
</comment>
<reference evidence="9 10" key="1">
    <citation type="submission" date="2017-03" db="EMBL/GenBank/DDBJ databases">
        <title>Genomes of endolithic fungi from Antarctica.</title>
        <authorList>
            <person name="Coleine C."/>
            <person name="Masonjones S."/>
            <person name="Stajich J.E."/>
        </authorList>
    </citation>
    <scope>NUCLEOTIDE SEQUENCE [LARGE SCALE GENOMIC DNA]</scope>
    <source>
        <strain evidence="9 10">CCFEE 6314</strain>
    </source>
</reference>
<comment type="caution">
    <text evidence="9">The sequence shown here is derived from an EMBL/GenBank/DDBJ whole genome shotgun (WGS) entry which is preliminary data.</text>
</comment>
<feature type="transmembrane region" description="Helical" evidence="7">
    <location>
        <begin position="413"/>
        <end position="436"/>
    </location>
</feature>
<feature type="compositionally biased region" description="Polar residues" evidence="6">
    <location>
        <begin position="1"/>
        <end position="15"/>
    </location>
</feature>
<gene>
    <name evidence="9" type="ORF">B0A52_01364</name>
</gene>
<keyword evidence="3 7" id="KW-0812">Transmembrane</keyword>
<evidence type="ECO:0000256" key="1">
    <source>
        <dbReference type="ARBA" id="ARBA00004141"/>
    </source>
</evidence>
<dbReference type="GO" id="GO:0022857">
    <property type="term" value="F:transmembrane transporter activity"/>
    <property type="evidence" value="ECO:0007669"/>
    <property type="project" value="InterPro"/>
</dbReference>
<dbReference type="Gene3D" id="1.20.1250.20">
    <property type="entry name" value="MFS general substrate transporter like domains"/>
    <property type="match status" value="2"/>
</dbReference>
<keyword evidence="5 7" id="KW-0472">Membrane</keyword>
<dbReference type="VEuPathDB" id="FungiDB:PV10_04638"/>
<feature type="transmembrane region" description="Helical" evidence="7">
    <location>
        <begin position="320"/>
        <end position="340"/>
    </location>
</feature>
<feature type="transmembrane region" description="Helical" evidence="7">
    <location>
        <begin position="448"/>
        <end position="468"/>
    </location>
</feature>
<feature type="transmembrane region" description="Helical" evidence="7">
    <location>
        <begin position="131"/>
        <end position="152"/>
    </location>
</feature>
<sequence length="544" mass="60701">MQQNEVVNRTTYVRDTNTDVDAMPTDMEKNTHHEQHEHDHDHDHDHESEKGKGTVVTDTHNDRGLIAYQQALELEPAQLEELAKRVRWKLDLILLPLMCSIYLVSFLEKLALNYANAYSLQSDLNLQGRDFAWAAAIVNVGIMVGSYPASLAVQKLPIGRMMSIMLFVWGALSMCTAATKSIGPLLGVRFLLGFAEATVGPAWVILTSMFWTRDEQPLRMCCWLGSNGIAQLLGAGISVGLGSVNDAAVRPWQLIFLVIGSLAVLLGVVSIFILPSSPMDARFLTPQERIVCVWRVSSNQTGIKHEKFLKYQVWEAVRDVRVWCLVVQQFTIGFINGAVSNYFSAFLKGFGWSSMDAVKYQLPFGAIQLTSTIFFGWLASRFRNTTFIIILTVPIFPIGAFIGWSTIPNEYKLALTAMTWILALQSAGLILNWTVIAANFAGHTKRTTVNGINFFCFYAGNFAGPFVFDPKEAPRYRTATKILGGILGLMWVATAIMGAVMWRINRRRDAKAAAGNVAYNPAQGELEGFTDRTDKENKSFRYRL</sequence>
<dbReference type="InterPro" id="IPR011701">
    <property type="entry name" value="MFS"/>
</dbReference>
<evidence type="ECO:0000256" key="2">
    <source>
        <dbReference type="ARBA" id="ARBA00022448"/>
    </source>
</evidence>
<evidence type="ECO:0000256" key="6">
    <source>
        <dbReference type="SAM" id="MobiDB-lite"/>
    </source>
</evidence>